<evidence type="ECO:0000256" key="1">
    <source>
        <dbReference type="SAM" id="MobiDB-lite"/>
    </source>
</evidence>
<dbReference type="Proteomes" id="UP000434172">
    <property type="component" value="Unassembled WGS sequence"/>
</dbReference>
<dbReference type="AlphaFoldDB" id="A0A8H3WLS5"/>
<sequence>MSSRSWCAEGWEIWLPRARSYELRPRAVVGVRSSCGHVTSHSARDVLFRRLLGGTSDEVRTANGNFGTRPREAHRPFVGGKNPMNAASKTTHGPSPQSRMKARQRDAVTRGSALPLGSGIRSRSTGAQLLTGGLDGNLHTGMSNDELRLPGLLQVKARKGRDQKSAMCMRSNKCESKSNLGAHVACGKDIGSDVSARSGRWANPTQRSMVGGCTATEAECDRPLGNCELNMTFGSQRNGVCSK</sequence>
<feature type="compositionally biased region" description="Polar residues" evidence="1">
    <location>
        <begin position="85"/>
        <end position="98"/>
    </location>
</feature>
<evidence type="ECO:0000313" key="3">
    <source>
        <dbReference type="Proteomes" id="UP000434172"/>
    </source>
</evidence>
<dbReference type="EMBL" id="WOWK01000007">
    <property type="protein sequence ID" value="KAF0330388.1"/>
    <property type="molecule type" value="Genomic_DNA"/>
</dbReference>
<accession>A0A8H3WLS5</accession>
<reference evidence="2 3" key="1">
    <citation type="submission" date="2019-12" db="EMBL/GenBank/DDBJ databases">
        <title>A genome sequence resource for the geographically widespread anthracnose pathogen Colletotrichum asianum.</title>
        <authorList>
            <person name="Meng Y."/>
        </authorList>
    </citation>
    <scope>NUCLEOTIDE SEQUENCE [LARGE SCALE GENOMIC DNA]</scope>
    <source>
        <strain evidence="2 3">ICMP 18580</strain>
    </source>
</reference>
<feature type="region of interest" description="Disordered" evidence="1">
    <location>
        <begin position="62"/>
        <end position="100"/>
    </location>
</feature>
<name>A0A8H3WLS5_9PEZI</name>
<keyword evidence="3" id="KW-1185">Reference proteome</keyword>
<evidence type="ECO:0000313" key="2">
    <source>
        <dbReference type="EMBL" id="KAF0330388.1"/>
    </source>
</evidence>
<comment type="caution">
    <text evidence="2">The sequence shown here is derived from an EMBL/GenBank/DDBJ whole genome shotgun (WGS) entry which is preliminary data.</text>
</comment>
<organism evidence="2 3">
    <name type="scientific">Colletotrichum asianum</name>
    <dbReference type="NCBI Taxonomy" id="702518"/>
    <lineage>
        <taxon>Eukaryota</taxon>
        <taxon>Fungi</taxon>
        <taxon>Dikarya</taxon>
        <taxon>Ascomycota</taxon>
        <taxon>Pezizomycotina</taxon>
        <taxon>Sordariomycetes</taxon>
        <taxon>Hypocreomycetidae</taxon>
        <taxon>Glomerellales</taxon>
        <taxon>Glomerellaceae</taxon>
        <taxon>Colletotrichum</taxon>
        <taxon>Colletotrichum gloeosporioides species complex</taxon>
    </lineage>
</organism>
<proteinExistence type="predicted"/>
<protein>
    <submittedName>
        <fullName evidence="2">Uncharacterized protein</fullName>
    </submittedName>
</protein>
<gene>
    <name evidence="2" type="ORF">GQ607_002267</name>
</gene>